<gene>
    <name evidence="9" type="primary">mical2b</name>
    <name evidence="9" type="ORF">AK812_SmicGene12569</name>
</gene>
<proteinExistence type="predicted"/>
<dbReference type="PRINTS" id="PR00420">
    <property type="entry name" value="RNGMNOXGNASE"/>
</dbReference>
<feature type="domain" description="[F-actin]-monooxygenase MICAL1-3-like Rossman" evidence="8">
    <location>
        <begin position="766"/>
        <end position="822"/>
    </location>
</feature>
<feature type="region of interest" description="Disordered" evidence="6">
    <location>
        <begin position="453"/>
        <end position="487"/>
    </location>
</feature>
<feature type="domain" description="PARP catalytic" evidence="7">
    <location>
        <begin position="1140"/>
        <end position="1191"/>
    </location>
</feature>
<dbReference type="SUPFAM" id="SSF56399">
    <property type="entry name" value="ADP-ribosylation"/>
    <property type="match status" value="1"/>
</dbReference>
<evidence type="ECO:0000256" key="2">
    <source>
        <dbReference type="ARBA" id="ARBA00022676"/>
    </source>
</evidence>
<feature type="compositionally biased region" description="Basic and acidic residues" evidence="6">
    <location>
        <begin position="324"/>
        <end position="346"/>
    </location>
</feature>
<dbReference type="Gene3D" id="3.50.50.60">
    <property type="entry name" value="FAD/NAD(P)-binding domain"/>
    <property type="match status" value="1"/>
</dbReference>
<dbReference type="GO" id="GO:0005737">
    <property type="term" value="C:cytoplasm"/>
    <property type="evidence" value="ECO:0007669"/>
    <property type="project" value="TreeGrafter"/>
</dbReference>
<dbReference type="OrthoDB" id="437885at2759"/>
<feature type="region of interest" description="Disordered" evidence="6">
    <location>
        <begin position="278"/>
        <end position="346"/>
    </location>
</feature>
<feature type="compositionally biased region" description="Low complexity" evidence="6">
    <location>
        <begin position="466"/>
        <end position="485"/>
    </location>
</feature>
<dbReference type="GO" id="GO:0003714">
    <property type="term" value="F:transcription corepressor activity"/>
    <property type="evidence" value="ECO:0007669"/>
    <property type="project" value="TreeGrafter"/>
</dbReference>
<evidence type="ECO:0000256" key="4">
    <source>
        <dbReference type="ARBA" id="ARBA00023027"/>
    </source>
</evidence>
<dbReference type="GO" id="GO:0003950">
    <property type="term" value="F:NAD+ poly-ADP-ribosyltransferase activity"/>
    <property type="evidence" value="ECO:0007669"/>
    <property type="project" value="InterPro"/>
</dbReference>
<keyword evidence="5" id="KW-0539">Nucleus</keyword>
<feature type="compositionally biased region" description="Polar residues" evidence="6">
    <location>
        <begin position="75"/>
        <end position="91"/>
    </location>
</feature>
<dbReference type="Pfam" id="PF00644">
    <property type="entry name" value="PARP"/>
    <property type="match status" value="1"/>
</dbReference>
<evidence type="ECO:0000256" key="1">
    <source>
        <dbReference type="ARBA" id="ARBA00004123"/>
    </source>
</evidence>
<feature type="region of interest" description="Disordered" evidence="6">
    <location>
        <begin position="22"/>
        <end position="115"/>
    </location>
</feature>
<dbReference type="PANTHER" id="PTHR14453">
    <property type="entry name" value="PARP/ZINC FINGER CCCH TYPE DOMAIN CONTAINING PROTEIN"/>
    <property type="match status" value="1"/>
</dbReference>
<dbReference type="Pfam" id="PF25413">
    <property type="entry name" value="Rossman_Mical"/>
    <property type="match status" value="1"/>
</dbReference>
<evidence type="ECO:0000256" key="5">
    <source>
        <dbReference type="ARBA" id="ARBA00023242"/>
    </source>
</evidence>
<dbReference type="SUPFAM" id="SSF51905">
    <property type="entry name" value="FAD/NAD(P)-binding domain"/>
    <property type="match status" value="1"/>
</dbReference>
<reference evidence="9 10" key="1">
    <citation type="submission" date="2016-02" db="EMBL/GenBank/DDBJ databases">
        <title>Genome analysis of coral dinoflagellate symbionts highlights evolutionary adaptations to a symbiotic lifestyle.</title>
        <authorList>
            <person name="Aranda M."/>
            <person name="Li Y."/>
            <person name="Liew Y.J."/>
            <person name="Baumgarten S."/>
            <person name="Simakov O."/>
            <person name="Wilson M."/>
            <person name="Piel J."/>
            <person name="Ashoor H."/>
            <person name="Bougouffa S."/>
            <person name="Bajic V.B."/>
            <person name="Ryu T."/>
            <person name="Ravasi T."/>
            <person name="Bayer T."/>
            <person name="Micklem G."/>
            <person name="Kim H."/>
            <person name="Bhak J."/>
            <person name="Lajeunesse T.C."/>
            <person name="Voolstra C.R."/>
        </authorList>
    </citation>
    <scope>NUCLEOTIDE SEQUENCE [LARGE SCALE GENOMIC DNA]</scope>
    <source>
        <strain evidence="9 10">CCMP2467</strain>
    </source>
</reference>
<evidence type="ECO:0000256" key="3">
    <source>
        <dbReference type="ARBA" id="ARBA00022679"/>
    </source>
</evidence>
<keyword evidence="4" id="KW-0520">NAD</keyword>
<evidence type="ECO:0000259" key="7">
    <source>
        <dbReference type="Pfam" id="PF00644"/>
    </source>
</evidence>
<dbReference type="Proteomes" id="UP000186817">
    <property type="component" value="Unassembled WGS sequence"/>
</dbReference>
<evidence type="ECO:0000313" key="10">
    <source>
        <dbReference type="Proteomes" id="UP000186817"/>
    </source>
</evidence>
<organism evidence="9 10">
    <name type="scientific">Symbiodinium microadriaticum</name>
    <name type="common">Dinoflagellate</name>
    <name type="synonym">Zooxanthella microadriatica</name>
    <dbReference type="NCBI Taxonomy" id="2951"/>
    <lineage>
        <taxon>Eukaryota</taxon>
        <taxon>Sar</taxon>
        <taxon>Alveolata</taxon>
        <taxon>Dinophyceae</taxon>
        <taxon>Suessiales</taxon>
        <taxon>Symbiodiniaceae</taxon>
        <taxon>Symbiodinium</taxon>
    </lineage>
</organism>
<feature type="compositionally biased region" description="Basic and acidic residues" evidence="6">
    <location>
        <begin position="200"/>
        <end position="214"/>
    </location>
</feature>
<comment type="subcellular location">
    <subcellularLocation>
        <location evidence="1">Nucleus</location>
    </subcellularLocation>
</comment>
<dbReference type="InterPro" id="IPR057494">
    <property type="entry name" value="Rossman_Mical"/>
</dbReference>
<dbReference type="GO" id="GO:0005634">
    <property type="term" value="C:nucleus"/>
    <property type="evidence" value="ECO:0007669"/>
    <property type="project" value="UniProtKB-SubCell"/>
</dbReference>
<keyword evidence="3" id="KW-0808">Transferase</keyword>
<dbReference type="GO" id="GO:0010629">
    <property type="term" value="P:negative regulation of gene expression"/>
    <property type="evidence" value="ECO:0007669"/>
    <property type="project" value="TreeGrafter"/>
</dbReference>
<evidence type="ECO:0000256" key="6">
    <source>
        <dbReference type="SAM" id="MobiDB-lite"/>
    </source>
</evidence>
<name>A0A1Q9EA94_SYMMI</name>
<accession>A0A1Q9EA94</accession>
<dbReference type="Gene3D" id="3.90.228.10">
    <property type="match status" value="2"/>
</dbReference>
<keyword evidence="10" id="KW-1185">Reference proteome</keyword>
<dbReference type="InterPro" id="IPR036188">
    <property type="entry name" value="FAD/NAD-bd_sf"/>
</dbReference>
<feature type="region of interest" description="Disordered" evidence="6">
    <location>
        <begin position="193"/>
        <end position="214"/>
    </location>
</feature>
<keyword evidence="2" id="KW-0328">Glycosyltransferase</keyword>
<dbReference type="InterPro" id="IPR012317">
    <property type="entry name" value="Poly(ADP-ribose)pol_cat_dom"/>
</dbReference>
<evidence type="ECO:0000313" key="9">
    <source>
        <dbReference type="EMBL" id="OLQ04345.1"/>
    </source>
</evidence>
<comment type="caution">
    <text evidence="9">The sequence shown here is derived from an EMBL/GenBank/DDBJ whole genome shotgun (WGS) entry which is preliminary data.</text>
</comment>
<protein>
    <submittedName>
        <fullName evidence="9">Protein-methionine sulfoxide oxidase mical2b</fullName>
    </submittedName>
</protein>
<evidence type="ECO:0000259" key="8">
    <source>
        <dbReference type="Pfam" id="PF25413"/>
    </source>
</evidence>
<dbReference type="InterPro" id="IPR052056">
    <property type="entry name" value="Mono-ARTD/PARP"/>
</dbReference>
<dbReference type="EMBL" id="LSRX01000213">
    <property type="protein sequence ID" value="OLQ04345.1"/>
    <property type="molecule type" value="Genomic_DNA"/>
</dbReference>
<sequence length="1447" mass="160235">MQSLPSSSAWLPLSASLPWHAPPQSGIAAFEANDQASSPPSTEGRGFRWRSMAWSPEVSPKESAEASPEGCASPSAETSPTLQRSFSSDSPGWSPPAHRFSWSAAPSPTRISPEKPHPVALNAALFLQAWWRGTQVRAARQHAASVLAVRWRAWKQGGEDRRRLMKLQWAIRWLQEAWRRKVSEQQADISRLQEPCFPGDDGRDLRQDSDPEQVSEKECQALPVLLPKVGLSEEVLAEQLCSKKVPAPEAVGGCPGTVRLRSALRGAARRKLLGEVEDRSNLTRAQSPWGTRSVEGHKLNTPGRSPQGRRKSCGSPPTSLGPTPERRRAHEARCETARAEKGDDKRHIVRQSKMDEHDELLRSGRRLLRFLDANNDGLLSVEECQHLKEDTWLFPSEDAFLAVLDPYDSEFLDADALWQLLSDRLEADPAQGEEWLKGQLPSVKRLYSMRRSQTKLMDSPKSARGSPSPMRSPLSSRSASRSASRNGFKPASLDVAWEEFCRALQVADIHAAFSKLCSLLPTDMPESTSGTSVVLYEKLMARMPSVSIPRFERQKDSGGYPLQDAHLGVVGAGPIGLRAALELALLGAKVQVFDVRDGFYRMNILKLWDWAAADLLDLGAKHLLPNFLTYIDHIGIRELQSLLLKLGLLAGVRYNWSASFKDVCASPSKKFLRVTTQRASLDSLGQRTLGAEETHSLSALVACDGGNSRVAGQLGLQRVRADGLTAEPGWEFAVVANFENLMEPDDRLLEECPRGFSEEELSLVKRLIYLQGETHYFIMTVEPEVLAEHGVLRNGSLKGKDLLSVENVDMKKLEDFARIVVEEYSKKVRSLGDIFSVEIPEDFWTTRAIALDPRGRPALSAFAYHANLTWLSQPIYLFDGFERELPVFFAGDALREPFWPYGEGCSRGFMGAFDTIWAVRSWAAGLRGEKLRSLRKKLFDLASKVDPVTKGRDVLLPYERPVPFAGLNFLRGFKQLSWPAWGFDGRKRPTSFDYTVDPTTRYRVYEDEEVNEPESSESIYSSEAAKVKCTLCNWCWGPENWYRKCQSLFETSPRSRRESAVPPAESPNLRLETGALILSELLGQGLLLPERPLSVDADEASEPFRRSLHELSARLPPGARIGFTARVSGLAGVAAAAYSAVRETLGPERFLWHGTAWECVPNIVRHGFNRAYAFNARHGSKLGRGVYFAEDPVELPSQAGIGAGTGNFQVPTCFTDFSPPDIMRYWYTDAQVLSLSGGTDTGYGQELRASMRNVAATFSNQEESNFLTTTDEDMVNILASIVVLHSRGWRSSKAALQAMSTDDFRNTIIAELTSSGSSIEGVQALSTREIADIAMQCPTAPQLQLSASSVHRRAAEVVPTTLALVSLAAYALRFAGRTQSSRALLLAGVLPGHFTRGKEGLLEPPRCDSSGKRFDATADDAQRPRVFCVFKDFQALPLYLIQVMVAS</sequence>
<dbReference type="PANTHER" id="PTHR14453:SF67">
    <property type="entry name" value="POLY [ADP-RIBOSE] POLYMERASE"/>
    <property type="match status" value="1"/>
</dbReference>